<keyword evidence="5 6" id="KW-0411">Iron-sulfur</keyword>
<evidence type="ECO:0000256" key="6">
    <source>
        <dbReference type="PIRNR" id="PIRNR000139"/>
    </source>
</evidence>
<dbReference type="RefSeq" id="WP_213498356.1">
    <property type="nucleotide sequence ID" value="NZ_CP074694.1"/>
</dbReference>
<evidence type="ECO:0000256" key="3">
    <source>
        <dbReference type="ARBA" id="ARBA00022737"/>
    </source>
</evidence>
<dbReference type="EC" id="1.1.99.14" evidence="6"/>
<comment type="cofactor">
    <cofactor evidence="6">
        <name>[4Fe-4S] cluster</name>
        <dbReference type="ChEBI" id="CHEBI:49883"/>
    </cofactor>
    <text evidence="6">Binds 2 [4Fe-4S] clusters.</text>
</comment>
<dbReference type="PROSITE" id="PS00198">
    <property type="entry name" value="4FE4S_FER_1"/>
    <property type="match status" value="2"/>
</dbReference>
<keyword evidence="6" id="KW-0249">Electron transport</keyword>
<protein>
    <recommendedName>
        <fullName evidence="6">Glycolate oxidase iron-sulfur subunit</fullName>
        <ecNumber evidence="6">1.1.99.14</ecNumber>
    </recommendedName>
</protein>
<feature type="domain" description="4Fe-4S ferredoxin-type" evidence="7">
    <location>
        <begin position="19"/>
        <end position="51"/>
    </location>
</feature>
<dbReference type="AlphaFoldDB" id="A0A8E6B8S3"/>
<dbReference type="InterPro" id="IPR009051">
    <property type="entry name" value="Helical_ferredxn"/>
</dbReference>
<feature type="domain" description="4Fe-4S ferredoxin-type" evidence="7">
    <location>
        <begin position="73"/>
        <end position="96"/>
    </location>
</feature>
<evidence type="ECO:0000256" key="5">
    <source>
        <dbReference type="ARBA" id="ARBA00023014"/>
    </source>
</evidence>
<dbReference type="Pfam" id="PF02754">
    <property type="entry name" value="CCG"/>
    <property type="match status" value="2"/>
</dbReference>
<reference evidence="8" key="1">
    <citation type="submission" date="2021-05" db="EMBL/GenBank/DDBJ databases">
        <title>Complete genome sequence of the cellulolytic planctomycete Telmatocola sphagniphila SP2T and characterization of the first cellulase from planctomycetes.</title>
        <authorList>
            <person name="Rakitin A.L."/>
            <person name="Beletsky A.V."/>
            <person name="Naumoff D.G."/>
            <person name="Kulichevskaya I.S."/>
            <person name="Mardanov A.V."/>
            <person name="Ravin N.V."/>
            <person name="Dedysh S.N."/>
        </authorList>
    </citation>
    <scope>NUCLEOTIDE SEQUENCE</scope>
    <source>
        <strain evidence="8">SP2T</strain>
    </source>
</reference>
<dbReference type="EMBL" id="CP074694">
    <property type="protein sequence ID" value="QVL33467.1"/>
    <property type="molecule type" value="Genomic_DNA"/>
</dbReference>
<keyword evidence="1 6" id="KW-0004">4Fe-4S</keyword>
<evidence type="ECO:0000256" key="2">
    <source>
        <dbReference type="ARBA" id="ARBA00022723"/>
    </source>
</evidence>
<dbReference type="GO" id="GO:0019154">
    <property type="term" value="F:glycolate dehydrogenase activity"/>
    <property type="evidence" value="ECO:0007669"/>
    <property type="project" value="UniProtKB-EC"/>
</dbReference>
<keyword evidence="2 6" id="KW-0479">Metal-binding</keyword>
<dbReference type="KEGG" id="tsph:KIH39_06020"/>
<dbReference type="SUPFAM" id="SSF46548">
    <property type="entry name" value="alpha-helical ferredoxin"/>
    <property type="match status" value="1"/>
</dbReference>
<sequence>MTMATLPVKTELATVKTGPQPKIDYELILDCVHCGLCTASCPTYVITGNEADSPRGRIYLMRQVIDQKLELDETVKGHLDTCLNCRACETACPSGVQYGKLIEPFREFLDSKEPHRAFKNLNLLQKFMMLHIFPYSWRVRVALLPARLSQWSGADWLLRKTGALKLLPKSVRSMYDMLPRLKPHGGGLPEVLFAEGTRRARVALFTGCVADGIYPETNYATAKVLQKNGCDVWIPPTQSCCGALHYHSQMEHEAKQLAGKNLTAFNRDGFKLEELDAIIINAAGCGAMVKDYVHLFQGSNREAESKLFVSKVKDITEFLVKLGPVKPTYPLRIRATYHDACHLRHAQQISSPPRQLLEMIPGLELVPLPESELCCGAAGSYNLTQPEMSEVLGHRKCDNVRSTKASAVFMGNIGCQLQIAKYLRETDPSIWVAHTIDALWASYSGEMPSELRKKS</sequence>
<evidence type="ECO:0000259" key="7">
    <source>
        <dbReference type="PROSITE" id="PS51379"/>
    </source>
</evidence>
<dbReference type="InterPro" id="IPR012257">
    <property type="entry name" value="Glc_ox_4Fe-4S"/>
</dbReference>
<dbReference type="PANTHER" id="PTHR32479:SF17">
    <property type="entry name" value="GLYCOLATE OXIDASE IRON-SULFUR SUBUNIT"/>
    <property type="match status" value="1"/>
</dbReference>
<dbReference type="InterPro" id="IPR004017">
    <property type="entry name" value="Cys_rich_dom"/>
</dbReference>
<keyword evidence="4 6" id="KW-0408">Iron</keyword>
<comment type="function">
    <text evidence="6">Component of a complex that catalyzes the oxidation of glycolate to glyoxylate.</text>
</comment>
<keyword evidence="3" id="KW-0677">Repeat</keyword>
<dbReference type="InterPro" id="IPR017896">
    <property type="entry name" value="4Fe4S_Fe-S-bd"/>
</dbReference>
<organism evidence="8 9">
    <name type="scientific">Telmatocola sphagniphila</name>
    <dbReference type="NCBI Taxonomy" id="1123043"/>
    <lineage>
        <taxon>Bacteria</taxon>
        <taxon>Pseudomonadati</taxon>
        <taxon>Planctomycetota</taxon>
        <taxon>Planctomycetia</taxon>
        <taxon>Gemmatales</taxon>
        <taxon>Gemmataceae</taxon>
    </lineage>
</organism>
<evidence type="ECO:0000313" key="8">
    <source>
        <dbReference type="EMBL" id="QVL33467.1"/>
    </source>
</evidence>
<dbReference type="Pfam" id="PF13183">
    <property type="entry name" value="Fer4_8"/>
    <property type="match status" value="1"/>
</dbReference>
<keyword evidence="9" id="KW-1185">Reference proteome</keyword>
<proteinExistence type="predicted"/>
<dbReference type="Proteomes" id="UP000676194">
    <property type="component" value="Chromosome"/>
</dbReference>
<dbReference type="Gene3D" id="1.10.1060.10">
    <property type="entry name" value="Alpha-helical ferredoxin"/>
    <property type="match status" value="1"/>
</dbReference>
<dbReference type="PROSITE" id="PS51379">
    <property type="entry name" value="4FE4S_FER_2"/>
    <property type="match status" value="2"/>
</dbReference>
<accession>A0A8E6B8S3</accession>
<dbReference type="GO" id="GO:0051539">
    <property type="term" value="F:4 iron, 4 sulfur cluster binding"/>
    <property type="evidence" value="ECO:0007669"/>
    <property type="project" value="UniProtKB-UniRule"/>
</dbReference>
<dbReference type="GO" id="GO:0046872">
    <property type="term" value="F:metal ion binding"/>
    <property type="evidence" value="ECO:0007669"/>
    <property type="project" value="UniProtKB-UniRule"/>
</dbReference>
<dbReference type="InterPro" id="IPR017900">
    <property type="entry name" value="4Fe4S_Fe_S_CS"/>
</dbReference>
<comment type="catalytic activity">
    <reaction evidence="6">
        <text>glycolate + A = glyoxylate + AH2</text>
        <dbReference type="Rhea" id="RHEA:21264"/>
        <dbReference type="ChEBI" id="CHEBI:13193"/>
        <dbReference type="ChEBI" id="CHEBI:17499"/>
        <dbReference type="ChEBI" id="CHEBI:29805"/>
        <dbReference type="ChEBI" id="CHEBI:36655"/>
        <dbReference type="EC" id="1.1.99.14"/>
    </reaction>
</comment>
<gene>
    <name evidence="8" type="ORF">KIH39_06020</name>
</gene>
<name>A0A8E6B8S3_9BACT</name>
<keyword evidence="6" id="KW-0813">Transport</keyword>
<evidence type="ECO:0000256" key="1">
    <source>
        <dbReference type="ARBA" id="ARBA00022485"/>
    </source>
</evidence>
<dbReference type="PANTHER" id="PTHR32479">
    <property type="entry name" value="GLYCOLATE OXIDASE IRON-SULFUR SUBUNIT"/>
    <property type="match status" value="1"/>
</dbReference>
<dbReference type="PIRSF" id="PIRSF000139">
    <property type="entry name" value="Glc_ox_4Fe-4S"/>
    <property type="match status" value="1"/>
</dbReference>
<evidence type="ECO:0000313" key="9">
    <source>
        <dbReference type="Proteomes" id="UP000676194"/>
    </source>
</evidence>
<evidence type="ECO:0000256" key="4">
    <source>
        <dbReference type="ARBA" id="ARBA00023004"/>
    </source>
</evidence>
<comment type="catalytic activity">
    <reaction evidence="6">
        <text>(R)-lactate + A = pyruvate + AH2</text>
        <dbReference type="Rhea" id="RHEA:15089"/>
        <dbReference type="ChEBI" id="CHEBI:13193"/>
        <dbReference type="ChEBI" id="CHEBI:15361"/>
        <dbReference type="ChEBI" id="CHEBI:16004"/>
        <dbReference type="ChEBI" id="CHEBI:17499"/>
    </reaction>
</comment>